<dbReference type="Gene3D" id="1.10.1780.10">
    <property type="entry name" value="Clp, N-terminal domain"/>
    <property type="match status" value="1"/>
</dbReference>
<dbReference type="Proteomes" id="UP000036513">
    <property type="component" value="Unassembled WGS sequence"/>
</dbReference>
<dbReference type="AlphaFoldDB" id="A0A0J6VKZ6"/>
<dbReference type="PATRIC" id="fig|37916.4.peg.5121"/>
<keyword evidence="3" id="KW-0067">ATP-binding</keyword>
<dbReference type="PROSITE" id="PS51903">
    <property type="entry name" value="CLP_R"/>
    <property type="match status" value="1"/>
</dbReference>
<dbReference type="Pfam" id="PF02861">
    <property type="entry name" value="Clp_N"/>
    <property type="match status" value="1"/>
</dbReference>
<keyword evidence="4" id="KW-1185">Reference proteome</keyword>
<dbReference type="GO" id="GO:0005524">
    <property type="term" value="F:ATP binding"/>
    <property type="evidence" value="ECO:0007669"/>
    <property type="project" value="UniProtKB-KW"/>
</dbReference>
<comment type="caution">
    <text evidence="3">The sequence shown here is derived from an EMBL/GenBank/DDBJ whole genome shotgun (WGS) entry which is preliminary data.</text>
</comment>
<dbReference type="InterPro" id="IPR004176">
    <property type="entry name" value="Clp_R_N"/>
</dbReference>
<gene>
    <name evidence="3" type="primary">clpC1_3</name>
    <name evidence="3" type="ORF">MCHLDSM_05115</name>
</gene>
<keyword evidence="1" id="KW-0677">Repeat</keyword>
<dbReference type="GO" id="GO:0008233">
    <property type="term" value="F:peptidase activity"/>
    <property type="evidence" value="ECO:0007669"/>
    <property type="project" value="UniProtKB-KW"/>
</dbReference>
<keyword evidence="3" id="KW-0645">Protease</keyword>
<dbReference type="RefSeq" id="WP_053083073.1">
    <property type="nucleotide sequence ID" value="NZ_JYNL01000064.1"/>
</dbReference>
<sequence>MFERYTEEAKELIGHAQLEARHLGHNMLGPEHLLLGALRTDGPVAVVLTEAGLSHPRAVETLRHFCGAEVPPPEGHVPFSDAGRAALGDAMTIADERGDRHIGAEHILLAVTCAEVDLTARLLGEMNVDVAALRARLAATTL</sequence>
<protein>
    <submittedName>
        <fullName evidence="3">ATP-dependent Clp protease ATP-binding subunit ClpC1</fullName>
    </submittedName>
</protein>
<keyword evidence="3" id="KW-0378">Hydrolase</keyword>
<keyword evidence="3" id="KW-0547">Nucleotide-binding</keyword>
<evidence type="ECO:0000313" key="3">
    <source>
        <dbReference type="EMBL" id="KMO70227.1"/>
    </source>
</evidence>
<name>A0A0J6VKZ6_9MYCO</name>
<proteinExistence type="predicted"/>
<dbReference type="SUPFAM" id="SSF81923">
    <property type="entry name" value="Double Clp-N motif"/>
    <property type="match status" value="1"/>
</dbReference>
<feature type="domain" description="Clp R" evidence="2">
    <location>
        <begin position="2"/>
        <end position="142"/>
    </location>
</feature>
<evidence type="ECO:0000259" key="2">
    <source>
        <dbReference type="PROSITE" id="PS51903"/>
    </source>
</evidence>
<reference evidence="3 4" key="1">
    <citation type="journal article" date="2015" name="Genome Biol. Evol.">
        <title>Characterization of Three Mycobacterium spp. with Potential Use in Bioremediation by Genome Sequencing and Comparative Genomics.</title>
        <authorList>
            <person name="Das S."/>
            <person name="Pettersson B.M."/>
            <person name="Behra P.R."/>
            <person name="Ramesh M."/>
            <person name="Dasgupta S."/>
            <person name="Bhattacharya A."/>
            <person name="Kirsebom L.A."/>
        </authorList>
    </citation>
    <scope>NUCLEOTIDE SEQUENCE [LARGE SCALE GENOMIC DNA]</scope>
    <source>
        <strain evidence="3 4">DSM 43826</strain>
    </source>
</reference>
<dbReference type="SMR" id="A0A0J6VKZ6"/>
<dbReference type="InterPro" id="IPR036628">
    <property type="entry name" value="Clp_N_dom_sf"/>
</dbReference>
<accession>A0A0J6VKZ6</accession>
<evidence type="ECO:0000256" key="1">
    <source>
        <dbReference type="PROSITE-ProRule" id="PRU01251"/>
    </source>
</evidence>
<dbReference type="STRING" id="37916.MCHLDSM_05115"/>
<evidence type="ECO:0000313" key="4">
    <source>
        <dbReference type="Proteomes" id="UP000036513"/>
    </source>
</evidence>
<dbReference type="EMBL" id="JYNL01000064">
    <property type="protein sequence ID" value="KMO70227.1"/>
    <property type="molecule type" value="Genomic_DNA"/>
</dbReference>
<organism evidence="3 4">
    <name type="scientific">Mycolicibacterium chlorophenolicum</name>
    <dbReference type="NCBI Taxonomy" id="37916"/>
    <lineage>
        <taxon>Bacteria</taxon>
        <taxon>Bacillati</taxon>
        <taxon>Actinomycetota</taxon>
        <taxon>Actinomycetes</taxon>
        <taxon>Mycobacteriales</taxon>
        <taxon>Mycobacteriaceae</taxon>
        <taxon>Mycolicibacterium</taxon>
    </lineage>
</organism>
<dbReference type="GO" id="GO:0006508">
    <property type="term" value="P:proteolysis"/>
    <property type="evidence" value="ECO:0007669"/>
    <property type="project" value="UniProtKB-KW"/>
</dbReference>